<evidence type="ECO:0000256" key="12">
    <source>
        <dbReference type="PIRNR" id="PIRNR015601"/>
    </source>
</evidence>
<evidence type="ECO:0000256" key="6">
    <source>
        <dbReference type="ARBA" id="ARBA00022552"/>
    </source>
</evidence>
<evidence type="ECO:0000256" key="4">
    <source>
        <dbReference type="ARBA" id="ARBA00013673"/>
    </source>
</evidence>
<evidence type="ECO:0000256" key="8">
    <source>
        <dbReference type="ARBA" id="ARBA00022679"/>
    </source>
</evidence>
<evidence type="ECO:0000313" key="16">
    <source>
        <dbReference type="Proteomes" id="UP000229757"/>
    </source>
</evidence>
<feature type="domain" description="Ribosomal RNA small subunit methyltransferase E PUA-like" evidence="14">
    <location>
        <begin position="23"/>
        <end position="64"/>
    </location>
</feature>
<dbReference type="SUPFAM" id="SSF75217">
    <property type="entry name" value="alpha/beta knot"/>
    <property type="match status" value="1"/>
</dbReference>
<dbReference type="GO" id="GO:0070475">
    <property type="term" value="P:rRNA base methylation"/>
    <property type="evidence" value="ECO:0007669"/>
    <property type="project" value="TreeGrafter"/>
</dbReference>
<evidence type="ECO:0000259" key="13">
    <source>
        <dbReference type="Pfam" id="PF04452"/>
    </source>
</evidence>
<dbReference type="GO" id="GO:0070042">
    <property type="term" value="F:rRNA (uridine-N3-)-methyltransferase activity"/>
    <property type="evidence" value="ECO:0007669"/>
    <property type="project" value="TreeGrafter"/>
</dbReference>
<dbReference type="EMBL" id="CP011797">
    <property type="protein sequence ID" value="ATX75234.1"/>
    <property type="molecule type" value="Genomic_DNA"/>
</dbReference>
<feature type="domain" description="Ribosomal RNA small subunit methyltransferase E methyltransferase" evidence="13">
    <location>
        <begin position="76"/>
        <end position="235"/>
    </location>
</feature>
<dbReference type="NCBIfam" id="NF008692">
    <property type="entry name" value="PRK11713.1-5"/>
    <property type="match status" value="1"/>
</dbReference>
<evidence type="ECO:0000259" key="14">
    <source>
        <dbReference type="Pfam" id="PF20260"/>
    </source>
</evidence>
<dbReference type="Gene3D" id="2.40.240.20">
    <property type="entry name" value="Hypothetical PUA domain-like, domain 1"/>
    <property type="match status" value="1"/>
</dbReference>
<dbReference type="Proteomes" id="UP000229757">
    <property type="component" value="Chromosome"/>
</dbReference>
<dbReference type="KEGG" id="rfo:REIFOR_00056"/>
<dbReference type="InterPro" id="IPR029026">
    <property type="entry name" value="tRNA_m1G_MTases_N"/>
</dbReference>
<keyword evidence="7 12" id="KW-0489">Methyltransferase</keyword>
<dbReference type="InterPro" id="IPR015947">
    <property type="entry name" value="PUA-like_sf"/>
</dbReference>
<dbReference type="GO" id="GO:0005737">
    <property type="term" value="C:cytoplasm"/>
    <property type="evidence" value="ECO:0007669"/>
    <property type="project" value="UniProtKB-SubCell"/>
</dbReference>
<reference evidence="15 16" key="1">
    <citation type="journal article" date="2017" name="Environ. Microbiol.">
        <title>Genomic and physiological analyses of 'Reinekea forsetii' reveal a versatile opportunistic lifestyle during spring algae blooms.</title>
        <authorList>
            <person name="Avci B."/>
            <person name="Hahnke R.L."/>
            <person name="Chafee M."/>
            <person name="Fischer T."/>
            <person name="Gruber-Vodicka H."/>
            <person name="Tegetmeyer H.E."/>
            <person name="Harder J."/>
            <person name="Fuchs B.M."/>
            <person name="Amann R.I."/>
            <person name="Teeling H."/>
        </authorList>
    </citation>
    <scope>NUCLEOTIDE SEQUENCE [LARGE SCALE GENOMIC DNA]</scope>
    <source>
        <strain evidence="15 16">Hel1_31_D35</strain>
    </source>
</reference>
<evidence type="ECO:0000256" key="1">
    <source>
        <dbReference type="ARBA" id="ARBA00004496"/>
    </source>
</evidence>
<dbReference type="InterPro" id="IPR006700">
    <property type="entry name" value="RsmE"/>
</dbReference>
<keyword evidence="9 12" id="KW-0949">S-adenosyl-L-methionine</keyword>
<dbReference type="CDD" id="cd18084">
    <property type="entry name" value="RsmE-like"/>
    <property type="match status" value="1"/>
</dbReference>
<evidence type="ECO:0000256" key="3">
    <source>
        <dbReference type="ARBA" id="ARBA00012328"/>
    </source>
</evidence>
<dbReference type="NCBIfam" id="TIGR00046">
    <property type="entry name" value="RsmE family RNA methyltransferase"/>
    <property type="match status" value="1"/>
</dbReference>
<protein>
    <recommendedName>
        <fullName evidence="4 12">Ribosomal RNA small subunit methyltransferase E</fullName>
        <ecNumber evidence="3 12">2.1.1.193</ecNumber>
    </recommendedName>
</protein>
<keyword evidence="8 12" id="KW-0808">Transferase</keyword>
<comment type="catalytic activity">
    <reaction evidence="11 12">
        <text>uridine(1498) in 16S rRNA + S-adenosyl-L-methionine = N(3)-methyluridine(1498) in 16S rRNA + S-adenosyl-L-homocysteine + H(+)</text>
        <dbReference type="Rhea" id="RHEA:42920"/>
        <dbReference type="Rhea" id="RHEA-COMP:10283"/>
        <dbReference type="Rhea" id="RHEA-COMP:10284"/>
        <dbReference type="ChEBI" id="CHEBI:15378"/>
        <dbReference type="ChEBI" id="CHEBI:57856"/>
        <dbReference type="ChEBI" id="CHEBI:59789"/>
        <dbReference type="ChEBI" id="CHEBI:65315"/>
        <dbReference type="ChEBI" id="CHEBI:74502"/>
        <dbReference type="EC" id="2.1.1.193"/>
    </reaction>
</comment>
<proteinExistence type="inferred from homology"/>
<gene>
    <name evidence="15" type="ORF">REIFOR_00056</name>
</gene>
<comment type="subcellular location">
    <subcellularLocation>
        <location evidence="1 12">Cytoplasm</location>
    </subcellularLocation>
</comment>
<evidence type="ECO:0000256" key="2">
    <source>
        <dbReference type="ARBA" id="ARBA00005528"/>
    </source>
</evidence>
<evidence type="ECO:0000256" key="11">
    <source>
        <dbReference type="ARBA" id="ARBA00047944"/>
    </source>
</evidence>
<dbReference type="SUPFAM" id="SSF88697">
    <property type="entry name" value="PUA domain-like"/>
    <property type="match status" value="1"/>
</dbReference>
<dbReference type="Pfam" id="PF20260">
    <property type="entry name" value="PUA_4"/>
    <property type="match status" value="1"/>
</dbReference>
<dbReference type="OrthoDB" id="9815641at2"/>
<keyword evidence="5 12" id="KW-0963">Cytoplasm</keyword>
<organism evidence="15 16">
    <name type="scientific">Reinekea forsetii</name>
    <dbReference type="NCBI Taxonomy" id="1336806"/>
    <lineage>
        <taxon>Bacteria</taxon>
        <taxon>Pseudomonadati</taxon>
        <taxon>Pseudomonadota</taxon>
        <taxon>Gammaproteobacteria</taxon>
        <taxon>Oceanospirillales</taxon>
        <taxon>Saccharospirillaceae</taxon>
        <taxon>Reinekea</taxon>
    </lineage>
</organism>
<accession>A0A2K8KPD9</accession>
<evidence type="ECO:0000256" key="10">
    <source>
        <dbReference type="ARBA" id="ARBA00025699"/>
    </source>
</evidence>
<sequence length="241" mass="26692">MRTIRAWVPEAESLEQVVALPASVFQHLVKALRLDNGAQVEVFNGRGQRFNGTLTNIGKKAANLLLSEQLVATEASPLVSHLGLVMSKGDRFDYAVQKATELGVTSLTPLTSERCDLRLARDRYEKKLSHWHGIMTSACEQSYRDTLPILHPIQSLNDWVLAQRSALKLVFHTAAQQPLWPAERPDSVSFLVGPEGGLSGSELAFAQQQGFTPWQLGPRILRTETAPVVILSLLQARWGDF</sequence>
<dbReference type="PANTHER" id="PTHR30027:SF3">
    <property type="entry name" value="16S RRNA (URACIL(1498)-N(3))-METHYLTRANSFERASE"/>
    <property type="match status" value="1"/>
</dbReference>
<comment type="similarity">
    <text evidence="2 12">Belongs to the RNA methyltransferase RsmE family.</text>
</comment>
<keyword evidence="6 12" id="KW-0698">rRNA processing</keyword>
<dbReference type="RefSeq" id="WP_100255652.1">
    <property type="nucleotide sequence ID" value="NZ_CP011797.1"/>
</dbReference>
<dbReference type="EC" id="2.1.1.193" evidence="3 12"/>
<dbReference type="InterPro" id="IPR046886">
    <property type="entry name" value="RsmE_MTase_dom"/>
</dbReference>
<dbReference type="Pfam" id="PF04452">
    <property type="entry name" value="Methyltrans_RNA"/>
    <property type="match status" value="1"/>
</dbReference>
<evidence type="ECO:0000256" key="7">
    <source>
        <dbReference type="ARBA" id="ARBA00022603"/>
    </source>
</evidence>
<dbReference type="AlphaFoldDB" id="A0A2K8KPD9"/>
<evidence type="ECO:0000313" key="15">
    <source>
        <dbReference type="EMBL" id="ATX75234.1"/>
    </source>
</evidence>
<dbReference type="Gene3D" id="3.40.1280.10">
    <property type="match status" value="1"/>
</dbReference>
<evidence type="ECO:0000256" key="5">
    <source>
        <dbReference type="ARBA" id="ARBA00022490"/>
    </source>
</evidence>
<dbReference type="PIRSF" id="PIRSF015601">
    <property type="entry name" value="MTase_slr0722"/>
    <property type="match status" value="1"/>
</dbReference>
<dbReference type="PANTHER" id="PTHR30027">
    <property type="entry name" value="RIBOSOMAL RNA SMALL SUBUNIT METHYLTRANSFERASE E"/>
    <property type="match status" value="1"/>
</dbReference>
<keyword evidence="16" id="KW-1185">Reference proteome</keyword>
<dbReference type="InterPro" id="IPR029028">
    <property type="entry name" value="Alpha/beta_knot_MTases"/>
</dbReference>
<name>A0A2K8KPD9_9GAMM</name>
<dbReference type="InterPro" id="IPR046887">
    <property type="entry name" value="RsmE_PUA-like"/>
</dbReference>
<evidence type="ECO:0000256" key="9">
    <source>
        <dbReference type="ARBA" id="ARBA00022691"/>
    </source>
</evidence>
<comment type="function">
    <text evidence="10 12">Specifically methylates the N3 position of the uracil ring of uridine 1498 (m3U1498) in 16S rRNA. Acts on the fully assembled 30S ribosomal subunit.</text>
</comment>